<gene>
    <name evidence="2" type="primary">ORF218360</name>
</gene>
<name>A0A0B7BZD6_9EUPU</name>
<evidence type="ECO:0000313" key="2">
    <source>
        <dbReference type="EMBL" id="CEK98307.1"/>
    </source>
</evidence>
<keyword evidence="1" id="KW-1133">Transmembrane helix</keyword>
<organism evidence="2">
    <name type="scientific">Arion vulgaris</name>
    <dbReference type="NCBI Taxonomy" id="1028688"/>
    <lineage>
        <taxon>Eukaryota</taxon>
        <taxon>Metazoa</taxon>
        <taxon>Spiralia</taxon>
        <taxon>Lophotrochozoa</taxon>
        <taxon>Mollusca</taxon>
        <taxon>Gastropoda</taxon>
        <taxon>Heterobranchia</taxon>
        <taxon>Euthyneura</taxon>
        <taxon>Panpulmonata</taxon>
        <taxon>Eupulmonata</taxon>
        <taxon>Stylommatophora</taxon>
        <taxon>Helicina</taxon>
        <taxon>Arionoidea</taxon>
        <taxon>Arionidae</taxon>
        <taxon>Arion</taxon>
    </lineage>
</organism>
<evidence type="ECO:0000256" key="1">
    <source>
        <dbReference type="SAM" id="Phobius"/>
    </source>
</evidence>
<feature type="transmembrane region" description="Helical" evidence="1">
    <location>
        <begin position="34"/>
        <end position="56"/>
    </location>
</feature>
<feature type="non-terminal residue" evidence="2">
    <location>
        <position position="1"/>
    </location>
</feature>
<proteinExistence type="predicted"/>
<accession>A0A0B7BZD6</accession>
<dbReference type="EMBL" id="HACG01051436">
    <property type="protein sequence ID" value="CEK98307.1"/>
    <property type="molecule type" value="Transcribed_RNA"/>
</dbReference>
<protein>
    <submittedName>
        <fullName evidence="2">Uncharacterized protein</fullName>
    </submittedName>
</protein>
<dbReference type="AlphaFoldDB" id="A0A0B7BZD6"/>
<keyword evidence="1" id="KW-0812">Transmembrane</keyword>
<keyword evidence="1" id="KW-0472">Membrane</keyword>
<sequence length="59" mass="6697">KGHCCHAVASRAIEEVCEKEGQEFLLTSKQKDNISIKFLGNCSIFVCACIYENYILKRN</sequence>
<reference evidence="2" key="1">
    <citation type="submission" date="2014-12" db="EMBL/GenBank/DDBJ databases">
        <title>Insight into the proteome of Arion vulgaris.</title>
        <authorList>
            <person name="Aradska J."/>
            <person name="Bulat T."/>
            <person name="Smidak R."/>
            <person name="Sarate P."/>
            <person name="Gangsoo J."/>
            <person name="Sialana F."/>
            <person name="Bilban M."/>
            <person name="Lubec G."/>
        </authorList>
    </citation>
    <scope>NUCLEOTIDE SEQUENCE</scope>
    <source>
        <tissue evidence="2">Skin</tissue>
    </source>
</reference>